<sequence length="292" mass="33531">MTDTLTVQSITIADKAAVEELYSAYGRCDSAHAFASLFLWKQDMDLSLYMTPDVYTVRSGWKGENSWFYPCGKPEARLECVETLIRSGCRRLCYLQKEDAEELNRYFPGVFTIHESPEDSEYLYNREEILQMAGGRFVKMRNLYRRLQKEHEITTAPITEDILPAVRDICRQWQQNRGKNVSLLWEEPTNALLDNWNALEARGVILRLDGKDWAVSAGFPLSEGVYDCCLHNARENLPGMTENLRAAFVGACPEHVGQFNYEEDLGTEGLRLTKERLRPCAMIQMFTGERSL</sequence>
<keyword evidence="2" id="KW-1185">Reference proteome</keyword>
<dbReference type="EMBL" id="FWXZ01000001">
    <property type="protein sequence ID" value="SMC36314.1"/>
    <property type="molecule type" value="Genomic_DNA"/>
</dbReference>
<gene>
    <name evidence="1" type="ORF">SAMN06297397_0275</name>
</gene>
<evidence type="ECO:0000313" key="2">
    <source>
        <dbReference type="Proteomes" id="UP000192328"/>
    </source>
</evidence>
<name>A0AC61PHN0_9FIRM</name>
<proteinExistence type="predicted"/>
<accession>A0AC61PHN0</accession>
<evidence type="ECO:0000313" key="1">
    <source>
        <dbReference type="EMBL" id="SMC36314.1"/>
    </source>
</evidence>
<protein>
    <submittedName>
        <fullName evidence="1">Uncharacterized conserved protein</fullName>
    </submittedName>
</protein>
<organism evidence="1 2">
    <name type="scientific">Aristaeella lactis</name>
    <dbReference type="NCBI Taxonomy" id="3046383"/>
    <lineage>
        <taxon>Bacteria</taxon>
        <taxon>Bacillati</taxon>
        <taxon>Bacillota</taxon>
        <taxon>Clostridia</taxon>
        <taxon>Eubacteriales</taxon>
        <taxon>Aristaeellaceae</taxon>
        <taxon>Aristaeella</taxon>
    </lineage>
</organism>
<comment type="caution">
    <text evidence="1">The sequence shown here is derived from an EMBL/GenBank/DDBJ whole genome shotgun (WGS) entry which is preliminary data.</text>
</comment>
<reference evidence="1" key="1">
    <citation type="submission" date="2017-04" db="EMBL/GenBank/DDBJ databases">
        <authorList>
            <person name="Varghese N."/>
            <person name="Submissions S."/>
        </authorList>
    </citation>
    <scope>NUCLEOTIDE SEQUENCE</scope>
    <source>
        <strain evidence="1">WTE2008</strain>
    </source>
</reference>
<dbReference type="Proteomes" id="UP000192328">
    <property type="component" value="Unassembled WGS sequence"/>
</dbReference>